<dbReference type="AlphaFoldDB" id="A0A9X3J842"/>
<dbReference type="Proteomes" id="UP001145087">
    <property type="component" value="Unassembled WGS sequence"/>
</dbReference>
<name>A0A9X3J842_9BACT</name>
<evidence type="ECO:0000313" key="4">
    <source>
        <dbReference type="Proteomes" id="UP001145087"/>
    </source>
</evidence>
<sequence>MRKIVKYAIILIIGFIFGYLLVNIIGGYSDKKEAEARIQTLPEVDFLSFYGDSVSLHSFDPTKPLLLVYFHPDCEHCQYEAQAISQTSHALNECQLVMVTADDSLQRVKRFCNTNQLWEVNNIEVLIDTENKFKPTFGKAVIPSIYIYENRKLTQQFLGETKIESILNALNNN</sequence>
<comment type="caution">
    <text evidence="3">The sequence shown here is derived from an EMBL/GenBank/DDBJ whole genome shotgun (WGS) entry which is preliminary data.</text>
</comment>
<evidence type="ECO:0000313" key="3">
    <source>
        <dbReference type="EMBL" id="MCY1722667.1"/>
    </source>
</evidence>
<feature type="domain" description="Alkyl hydroperoxide reductase subunit C/ Thiol specific antioxidant" evidence="2">
    <location>
        <begin position="42"/>
        <end position="147"/>
    </location>
</feature>
<keyword evidence="1" id="KW-0472">Membrane</keyword>
<proteinExistence type="predicted"/>
<keyword evidence="1" id="KW-1133">Transmembrane helix</keyword>
<dbReference type="GO" id="GO:0016209">
    <property type="term" value="F:antioxidant activity"/>
    <property type="evidence" value="ECO:0007669"/>
    <property type="project" value="InterPro"/>
</dbReference>
<keyword evidence="1" id="KW-0812">Transmembrane</keyword>
<protein>
    <submittedName>
        <fullName evidence="3">Redoxin domain-containing protein</fullName>
    </submittedName>
</protein>
<dbReference type="InterPro" id="IPR000866">
    <property type="entry name" value="AhpC/TSA"/>
</dbReference>
<dbReference type="Pfam" id="PF00578">
    <property type="entry name" value="AhpC-TSA"/>
    <property type="match status" value="1"/>
</dbReference>
<organism evidence="3 4">
    <name type="scientific">Draconibacterium aestuarii</name>
    <dbReference type="NCBI Taxonomy" id="2998507"/>
    <lineage>
        <taxon>Bacteria</taxon>
        <taxon>Pseudomonadati</taxon>
        <taxon>Bacteroidota</taxon>
        <taxon>Bacteroidia</taxon>
        <taxon>Marinilabiliales</taxon>
        <taxon>Prolixibacteraceae</taxon>
        <taxon>Draconibacterium</taxon>
    </lineage>
</organism>
<dbReference type="SUPFAM" id="SSF52833">
    <property type="entry name" value="Thioredoxin-like"/>
    <property type="match status" value="1"/>
</dbReference>
<accession>A0A9X3J842</accession>
<dbReference type="EMBL" id="JAPOHD010000062">
    <property type="protein sequence ID" value="MCY1722667.1"/>
    <property type="molecule type" value="Genomic_DNA"/>
</dbReference>
<gene>
    <name evidence="3" type="ORF">OU798_20120</name>
</gene>
<dbReference type="InterPro" id="IPR036249">
    <property type="entry name" value="Thioredoxin-like_sf"/>
</dbReference>
<keyword evidence="4" id="KW-1185">Reference proteome</keyword>
<reference evidence="3" key="1">
    <citation type="submission" date="2022-11" db="EMBL/GenBank/DDBJ databases">
        <title>Marilongibacter aestuarii gen. nov., sp. nov., isolated from tidal flat sediment.</title>
        <authorList>
            <person name="Jiayan W."/>
        </authorList>
    </citation>
    <scope>NUCLEOTIDE SEQUENCE</scope>
    <source>
        <strain evidence="3">Z1-6</strain>
    </source>
</reference>
<dbReference type="GO" id="GO:0016491">
    <property type="term" value="F:oxidoreductase activity"/>
    <property type="evidence" value="ECO:0007669"/>
    <property type="project" value="InterPro"/>
</dbReference>
<evidence type="ECO:0000256" key="1">
    <source>
        <dbReference type="SAM" id="Phobius"/>
    </source>
</evidence>
<feature type="transmembrane region" description="Helical" evidence="1">
    <location>
        <begin position="7"/>
        <end position="28"/>
    </location>
</feature>
<dbReference type="Gene3D" id="3.40.30.10">
    <property type="entry name" value="Glutaredoxin"/>
    <property type="match status" value="1"/>
</dbReference>
<evidence type="ECO:0000259" key="2">
    <source>
        <dbReference type="Pfam" id="PF00578"/>
    </source>
</evidence>
<dbReference type="RefSeq" id="WP_343334993.1">
    <property type="nucleotide sequence ID" value="NZ_JAPOHD010000062.1"/>
</dbReference>